<dbReference type="EMBL" id="RRYP01000204">
    <property type="protein sequence ID" value="TNV87821.1"/>
    <property type="molecule type" value="Genomic_DNA"/>
</dbReference>
<proteinExistence type="predicted"/>
<organism evidence="2 3">
    <name type="scientific">Halteria grandinella</name>
    <dbReference type="NCBI Taxonomy" id="5974"/>
    <lineage>
        <taxon>Eukaryota</taxon>
        <taxon>Sar</taxon>
        <taxon>Alveolata</taxon>
        <taxon>Ciliophora</taxon>
        <taxon>Intramacronucleata</taxon>
        <taxon>Spirotrichea</taxon>
        <taxon>Stichotrichia</taxon>
        <taxon>Sporadotrichida</taxon>
        <taxon>Halteriidae</taxon>
        <taxon>Halteria</taxon>
    </lineage>
</organism>
<protein>
    <submittedName>
        <fullName evidence="2">Uncharacterized protein</fullName>
    </submittedName>
</protein>
<evidence type="ECO:0000313" key="2">
    <source>
        <dbReference type="EMBL" id="TNV87821.1"/>
    </source>
</evidence>
<name>A0A8J8P991_HALGN</name>
<reference evidence="2" key="1">
    <citation type="submission" date="2019-06" db="EMBL/GenBank/DDBJ databases">
        <authorList>
            <person name="Zheng W."/>
        </authorList>
    </citation>
    <scope>NUCLEOTIDE SEQUENCE</scope>
    <source>
        <strain evidence="2">QDHG01</strain>
    </source>
</reference>
<evidence type="ECO:0000256" key="1">
    <source>
        <dbReference type="SAM" id="MobiDB-lite"/>
    </source>
</evidence>
<feature type="region of interest" description="Disordered" evidence="1">
    <location>
        <begin position="44"/>
        <end position="64"/>
    </location>
</feature>
<gene>
    <name evidence="2" type="ORF">FGO68_gene14835</name>
</gene>
<accession>A0A8J8P991</accession>
<dbReference type="AlphaFoldDB" id="A0A8J8P991"/>
<feature type="compositionally biased region" description="Polar residues" evidence="1">
    <location>
        <begin position="53"/>
        <end position="64"/>
    </location>
</feature>
<keyword evidence="3" id="KW-1185">Reference proteome</keyword>
<evidence type="ECO:0000313" key="3">
    <source>
        <dbReference type="Proteomes" id="UP000785679"/>
    </source>
</evidence>
<dbReference type="Proteomes" id="UP000785679">
    <property type="component" value="Unassembled WGS sequence"/>
</dbReference>
<sequence>MRGVIIKRMTSNLPVSNCQISKLNHSPQIKRTLSSMACIPAPQDPHKCGRVKATSNNSSRGLKGTQTAPLRLWHIRIKVHHWQALMLLSHMV</sequence>
<comment type="caution">
    <text evidence="2">The sequence shown here is derived from an EMBL/GenBank/DDBJ whole genome shotgun (WGS) entry which is preliminary data.</text>
</comment>